<geneLocation type="plasmid" evidence="3 4">
    <name>p1</name>
</geneLocation>
<proteinExistence type="predicted"/>
<keyword evidence="3" id="KW-0614">Plasmid</keyword>
<dbReference type="KEGG" id="gfu:KM031_16730"/>
<reference evidence="3" key="1">
    <citation type="submission" date="2021-06" db="EMBL/GenBank/DDBJ databases">
        <authorList>
            <person name="Lee C.-S."/>
            <person name="Jin L."/>
        </authorList>
    </citation>
    <scope>NUCLEOTIDE SEQUENCE</scope>
    <source>
        <strain evidence="3">Con5</strain>
        <plasmid evidence="3">p1</plasmid>
    </source>
</reference>
<keyword evidence="4" id="KW-1185">Reference proteome</keyword>
<feature type="chain" id="PRO_5037814264" evidence="1">
    <location>
        <begin position="23"/>
        <end position="173"/>
    </location>
</feature>
<dbReference type="AlphaFoldDB" id="A0A975P9M3"/>
<dbReference type="InterPro" id="IPR038507">
    <property type="entry name" value="YcnI-like_sf"/>
</dbReference>
<dbReference type="Pfam" id="PF07987">
    <property type="entry name" value="DUF1775"/>
    <property type="match status" value="1"/>
</dbReference>
<evidence type="ECO:0000313" key="3">
    <source>
        <dbReference type="EMBL" id="QWK92350.1"/>
    </source>
</evidence>
<dbReference type="Proteomes" id="UP000679352">
    <property type="component" value="Plasmid p1"/>
</dbReference>
<dbReference type="EMBL" id="CP076362">
    <property type="protein sequence ID" value="QWK92350.1"/>
    <property type="molecule type" value="Genomic_DNA"/>
</dbReference>
<sequence length="173" mass="18643">MLKTLVLTSVLAAAASVASAHATLEKQEAPASSTYKGVMRIGHGCGTEPTLKVRIQIPEGVIAVKPMPKPGWTVEIVKGAYAKTYDYYGTPMTEGVKELVWTGELSNDHYDEFTFRGKLTEDLAVGSTVYFPTVQECANGAERWIEIPAEGQNPDDLEGPAPGLKLIEATHAH</sequence>
<dbReference type="Gene3D" id="2.60.40.2230">
    <property type="entry name" value="Uncharacterised protein YcnI-like PF07987, DUF1775"/>
    <property type="match status" value="1"/>
</dbReference>
<organism evidence="3 4">
    <name type="scientific">Gemmobacter fulvus</name>
    <dbReference type="NCBI Taxonomy" id="2840474"/>
    <lineage>
        <taxon>Bacteria</taxon>
        <taxon>Pseudomonadati</taxon>
        <taxon>Pseudomonadota</taxon>
        <taxon>Alphaproteobacteria</taxon>
        <taxon>Rhodobacterales</taxon>
        <taxon>Paracoccaceae</taxon>
        <taxon>Gemmobacter</taxon>
    </lineage>
</organism>
<evidence type="ECO:0000256" key="1">
    <source>
        <dbReference type="SAM" id="SignalP"/>
    </source>
</evidence>
<dbReference type="RefSeq" id="WP_215505362.1">
    <property type="nucleotide sequence ID" value="NZ_CP076362.1"/>
</dbReference>
<feature type="signal peptide" evidence="1">
    <location>
        <begin position="1"/>
        <end position="22"/>
    </location>
</feature>
<gene>
    <name evidence="3" type="ORF">KM031_16730</name>
</gene>
<dbReference type="CDD" id="cd08545">
    <property type="entry name" value="YcnI_like"/>
    <property type="match status" value="1"/>
</dbReference>
<evidence type="ECO:0000313" key="4">
    <source>
        <dbReference type="Proteomes" id="UP000679352"/>
    </source>
</evidence>
<feature type="domain" description="YncI copper-binding" evidence="2">
    <location>
        <begin position="21"/>
        <end position="166"/>
    </location>
</feature>
<keyword evidence="1" id="KW-0732">Signal</keyword>
<name>A0A975P9M3_9RHOB</name>
<evidence type="ECO:0000259" key="2">
    <source>
        <dbReference type="Pfam" id="PF07987"/>
    </source>
</evidence>
<protein>
    <submittedName>
        <fullName evidence="3">DUF1775 domain-containing protein</fullName>
    </submittedName>
</protein>
<dbReference type="InterPro" id="IPR012533">
    <property type="entry name" value="YcnI-copper_dom"/>
</dbReference>
<accession>A0A975P9M3</accession>